<dbReference type="Proteomes" id="UP000798808">
    <property type="component" value="Unassembled WGS sequence"/>
</dbReference>
<name>A0ABW9RT13_9BACT</name>
<evidence type="ECO:0000259" key="1">
    <source>
        <dbReference type="Pfam" id="PF13619"/>
    </source>
</evidence>
<feature type="domain" description="KTSC" evidence="1">
    <location>
        <begin position="7"/>
        <end position="62"/>
    </location>
</feature>
<organism evidence="2 3">
    <name type="scientific">Fulvivirga kasyanovii</name>
    <dbReference type="NCBI Taxonomy" id="396812"/>
    <lineage>
        <taxon>Bacteria</taxon>
        <taxon>Pseudomonadati</taxon>
        <taxon>Bacteroidota</taxon>
        <taxon>Cytophagia</taxon>
        <taxon>Cytophagales</taxon>
        <taxon>Fulvivirgaceae</taxon>
        <taxon>Fulvivirga</taxon>
    </lineage>
</organism>
<gene>
    <name evidence="2" type="ORF">E1163_15855</name>
</gene>
<dbReference type="EMBL" id="SMLW01000580">
    <property type="protein sequence ID" value="MTI26433.1"/>
    <property type="molecule type" value="Genomic_DNA"/>
</dbReference>
<sequence length="71" mass="8230">MKRIPVNSSAIVSIGYDAAKELLEVEFVDHGGIYQYYDVVKAEYEELMRAGSIGAYFNQYIKFQHEEYKVD</sequence>
<protein>
    <submittedName>
        <fullName evidence="2">KTSC domain-containing protein</fullName>
    </submittedName>
</protein>
<keyword evidence="3" id="KW-1185">Reference proteome</keyword>
<accession>A0ABW9RT13</accession>
<dbReference type="RefSeq" id="WP_155173446.1">
    <property type="nucleotide sequence ID" value="NZ_BAAAFL010000012.1"/>
</dbReference>
<dbReference type="Pfam" id="PF13619">
    <property type="entry name" value="KTSC"/>
    <property type="match status" value="1"/>
</dbReference>
<proteinExistence type="predicted"/>
<reference evidence="2 3" key="1">
    <citation type="submission" date="2019-02" db="EMBL/GenBank/DDBJ databases">
        <authorList>
            <person name="Goldberg S.R."/>
            <person name="Haltli B.A."/>
            <person name="Correa H."/>
            <person name="Russell K.G."/>
        </authorList>
    </citation>
    <scope>NUCLEOTIDE SEQUENCE [LARGE SCALE GENOMIC DNA]</scope>
    <source>
        <strain evidence="2 3">JCM 16186</strain>
    </source>
</reference>
<comment type="caution">
    <text evidence="2">The sequence shown here is derived from an EMBL/GenBank/DDBJ whole genome shotgun (WGS) entry which is preliminary data.</text>
</comment>
<dbReference type="InterPro" id="IPR025309">
    <property type="entry name" value="KTSC_dom"/>
</dbReference>
<evidence type="ECO:0000313" key="2">
    <source>
        <dbReference type="EMBL" id="MTI26433.1"/>
    </source>
</evidence>
<evidence type="ECO:0000313" key="3">
    <source>
        <dbReference type="Proteomes" id="UP000798808"/>
    </source>
</evidence>